<dbReference type="GO" id="GO:0004252">
    <property type="term" value="F:serine-type endopeptidase activity"/>
    <property type="evidence" value="ECO:0007669"/>
    <property type="project" value="InterPro"/>
</dbReference>
<keyword evidence="3 9" id="KW-0645">Protease</keyword>
<protein>
    <submittedName>
        <fullName evidence="9">Transmembrane protease serine 6</fullName>
    </submittedName>
</protein>
<evidence type="ECO:0000259" key="8">
    <source>
        <dbReference type="PROSITE" id="PS50240"/>
    </source>
</evidence>
<dbReference type="InterPro" id="IPR050127">
    <property type="entry name" value="Serine_Proteases_S1"/>
</dbReference>
<sequence length="179" mass="19188">MRVLLCAGGVECGTKGPSFRIVGGNQAQPGAWPWQVTIDYKGHPPSIGVEALLSPRNGLCQRLIVLLLLKTLGNTLLLQILREAQVPLVSRSTCRAAGFLTTITSRMVCAGETEGDIISPCHGDSGGPLSCPDRNGKWYLAGAVSWGNGCGGGVRYGVYADMMNLKNWVQDTMRNNRNE</sequence>
<feature type="domain" description="Peptidase S1" evidence="8">
    <location>
        <begin position="80"/>
        <end position="174"/>
    </location>
</feature>
<evidence type="ECO:0000256" key="7">
    <source>
        <dbReference type="ARBA" id="ARBA00024195"/>
    </source>
</evidence>
<proteinExistence type="inferred from homology"/>
<dbReference type="PANTHER" id="PTHR24264:SF65">
    <property type="entry name" value="SRCR DOMAIN-CONTAINING PROTEIN"/>
    <property type="match status" value="1"/>
</dbReference>
<dbReference type="GO" id="GO:0005615">
    <property type="term" value="C:extracellular space"/>
    <property type="evidence" value="ECO:0007669"/>
    <property type="project" value="TreeGrafter"/>
</dbReference>
<dbReference type="Proteomes" id="UP001163046">
    <property type="component" value="Unassembled WGS sequence"/>
</dbReference>
<dbReference type="PANTHER" id="PTHR24264">
    <property type="entry name" value="TRYPSIN-RELATED"/>
    <property type="match status" value="1"/>
</dbReference>
<dbReference type="Pfam" id="PF00089">
    <property type="entry name" value="Trypsin"/>
    <property type="match status" value="1"/>
</dbReference>
<dbReference type="InterPro" id="IPR009003">
    <property type="entry name" value="Peptidase_S1_PA"/>
</dbReference>
<organism evidence="9 10">
    <name type="scientific">Desmophyllum pertusum</name>
    <dbReference type="NCBI Taxonomy" id="174260"/>
    <lineage>
        <taxon>Eukaryota</taxon>
        <taxon>Metazoa</taxon>
        <taxon>Cnidaria</taxon>
        <taxon>Anthozoa</taxon>
        <taxon>Hexacorallia</taxon>
        <taxon>Scleractinia</taxon>
        <taxon>Caryophylliina</taxon>
        <taxon>Caryophylliidae</taxon>
        <taxon>Desmophyllum</taxon>
    </lineage>
</organism>
<dbReference type="SUPFAM" id="SSF50494">
    <property type="entry name" value="Trypsin-like serine proteases"/>
    <property type="match status" value="1"/>
</dbReference>
<comment type="subcellular location">
    <subcellularLocation>
        <location evidence="1">Secreted</location>
    </subcellularLocation>
</comment>
<evidence type="ECO:0000256" key="4">
    <source>
        <dbReference type="ARBA" id="ARBA00022801"/>
    </source>
</evidence>
<accession>A0A9W9Y9X9</accession>
<dbReference type="InterPro" id="IPR043504">
    <property type="entry name" value="Peptidase_S1_PA_chymotrypsin"/>
</dbReference>
<keyword evidence="9" id="KW-0812">Transmembrane</keyword>
<dbReference type="Gene3D" id="2.40.10.10">
    <property type="entry name" value="Trypsin-like serine proteases"/>
    <property type="match status" value="1"/>
</dbReference>
<dbReference type="InterPro" id="IPR033116">
    <property type="entry name" value="TRYPSIN_SER"/>
</dbReference>
<comment type="caution">
    <text evidence="9">The sequence shown here is derived from an EMBL/GenBank/DDBJ whole genome shotgun (WGS) entry which is preliminary data.</text>
</comment>
<evidence type="ECO:0000256" key="2">
    <source>
        <dbReference type="ARBA" id="ARBA00022525"/>
    </source>
</evidence>
<evidence type="ECO:0000313" key="10">
    <source>
        <dbReference type="Proteomes" id="UP001163046"/>
    </source>
</evidence>
<evidence type="ECO:0000313" key="9">
    <source>
        <dbReference type="EMBL" id="KAJ7323446.1"/>
    </source>
</evidence>
<gene>
    <name evidence="9" type="primary">TMPRSS6_7</name>
    <name evidence="9" type="ORF">OS493_031645</name>
</gene>
<evidence type="ECO:0000256" key="1">
    <source>
        <dbReference type="ARBA" id="ARBA00004613"/>
    </source>
</evidence>
<evidence type="ECO:0000256" key="6">
    <source>
        <dbReference type="ARBA" id="ARBA00023157"/>
    </source>
</evidence>
<keyword evidence="6" id="KW-1015">Disulfide bond</keyword>
<keyword evidence="2" id="KW-0964">Secreted</keyword>
<dbReference type="InterPro" id="IPR001254">
    <property type="entry name" value="Trypsin_dom"/>
</dbReference>
<keyword evidence="10" id="KW-1185">Reference proteome</keyword>
<dbReference type="FunFam" id="2.40.10.10:FF:000002">
    <property type="entry name" value="Transmembrane protease serine"/>
    <property type="match status" value="1"/>
</dbReference>
<evidence type="ECO:0000256" key="3">
    <source>
        <dbReference type="ARBA" id="ARBA00022670"/>
    </source>
</evidence>
<dbReference type="GO" id="GO:0006508">
    <property type="term" value="P:proteolysis"/>
    <property type="evidence" value="ECO:0007669"/>
    <property type="project" value="UniProtKB-KW"/>
</dbReference>
<keyword evidence="5" id="KW-0720">Serine protease</keyword>
<evidence type="ECO:0000256" key="5">
    <source>
        <dbReference type="ARBA" id="ARBA00022825"/>
    </source>
</evidence>
<dbReference type="PROSITE" id="PS00135">
    <property type="entry name" value="TRYPSIN_SER"/>
    <property type="match status" value="1"/>
</dbReference>
<dbReference type="PROSITE" id="PS50240">
    <property type="entry name" value="TRYPSIN_DOM"/>
    <property type="match status" value="1"/>
</dbReference>
<dbReference type="SMART" id="SM00020">
    <property type="entry name" value="Tryp_SPc"/>
    <property type="match status" value="1"/>
</dbReference>
<reference evidence="9" key="1">
    <citation type="submission" date="2023-01" db="EMBL/GenBank/DDBJ databases">
        <title>Genome assembly of the deep-sea coral Lophelia pertusa.</title>
        <authorList>
            <person name="Herrera S."/>
            <person name="Cordes E."/>
        </authorList>
    </citation>
    <scope>NUCLEOTIDE SEQUENCE</scope>
    <source>
        <strain evidence="9">USNM1676648</strain>
        <tissue evidence="9">Polyp</tissue>
    </source>
</reference>
<keyword evidence="9" id="KW-0472">Membrane</keyword>
<dbReference type="EMBL" id="MU827814">
    <property type="protein sequence ID" value="KAJ7323446.1"/>
    <property type="molecule type" value="Genomic_DNA"/>
</dbReference>
<name>A0A9W9Y9X9_9CNID</name>
<keyword evidence="4" id="KW-0378">Hydrolase</keyword>
<dbReference type="OrthoDB" id="546450at2759"/>
<comment type="similarity">
    <text evidence="7">Belongs to the peptidase S1 family. CLIP subfamily.</text>
</comment>
<dbReference type="AlphaFoldDB" id="A0A9W9Y9X9"/>